<accession>A0A0G0EKN7</accession>
<name>A0A0G0EKN7_9BACT</name>
<dbReference type="Proteomes" id="UP000034127">
    <property type="component" value="Unassembled WGS sequence"/>
</dbReference>
<evidence type="ECO:0000256" key="1">
    <source>
        <dbReference type="SAM" id="Phobius"/>
    </source>
</evidence>
<evidence type="ECO:0000313" key="5">
    <source>
        <dbReference type="Proteomes" id="UP000034127"/>
    </source>
</evidence>
<sequence>MSIRFKTLLIVIISGVGLFFINIALSHSIILPKFIEIENDRALMNLDRVSEAFNREKDFLSSKSKDWAYWDDSYKFIIDKNQAYIDSNITDESLDNLLIDFMIFTNEKGKTIYSKVIDSATFKIEDLQDIFYFQEENELVGLTKTTLGPLLFVSQPIMNSLGEGPSRGRLVFGKYFDDNKIIELSKTTKLNLEFKNVNNNFGANEKIRINGDKIETFSVYEDYKGKPALLLKVTQPRDIYNQGFTATTYFIVTSGIGGLISMIIFFIASEFLIVSAFKKATLDLESERIKFTSFMDNIPNVAWMKDPTTWEHIYINKAFESFFKKTLKEIEGKTDYNFWPKEVADNLRKHDEEVLKKGLSIKSYEDVPGPDRVLHHWLVYKFPLISNGKTLIAGIATDITDHKKHEQQLVDKSNELEKINQLMVGRELKMVELKNEIKKLKGGEK</sequence>
<proteinExistence type="predicted"/>
<gene>
    <name evidence="4" type="ORF">UR63_C0007G0012</name>
</gene>
<dbReference type="InterPro" id="IPR007892">
    <property type="entry name" value="CHASE4"/>
</dbReference>
<feature type="domain" description="PAS fold-4" evidence="3">
    <location>
        <begin position="313"/>
        <end position="402"/>
    </location>
</feature>
<dbReference type="InterPro" id="IPR035965">
    <property type="entry name" value="PAS-like_dom_sf"/>
</dbReference>
<feature type="transmembrane region" description="Helical" evidence="1">
    <location>
        <begin position="249"/>
        <end position="274"/>
    </location>
</feature>
<dbReference type="Gene3D" id="3.30.450.20">
    <property type="entry name" value="PAS domain"/>
    <property type="match status" value="1"/>
</dbReference>
<dbReference type="Pfam" id="PF05228">
    <property type="entry name" value="CHASE4"/>
    <property type="match status" value="1"/>
</dbReference>
<organism evidence="4 5">
    <name type="scientific">Candidatus Roizmanbacteria bacterium GW2011_GWC2_35_12</name>
    <dbReference type="NCBI Taxonomy" id="1618485"/>
    <lineage>
        <taxon>Bacteria</taxon>
        <taxon>Candidatus Roizmaniibacteriota</taxon>
    </lineage>
</organism>
<keyword evidence="1" id="KW-0812">Transmembrane</keyword>
<reference evidence="4 5" key="1">
    <citation type="journal article" date="2015" name="Nature">
        <title>rRNA introns, odd ribosomes, and small enigmatic genomes across a large radiation of phyla.</title>
        <authorList>
            <person name="Brown C.T."/>
            <person name="Hug L.A."/>
            <person name="Thomas B.C."/>
            <person name="Sharon I."/>
            <person name="Castelle C.J."/>
            <person name="Singh A."/>
            <person name="Wilkins M.J."/>
            <person name="Williams K.H."/>
            <person name="Banfield J.F."/>
        </authorList>
    </citation>
    <scope>NUCLEOTIDE SEQUENCE [LARGE SCALE GENOMIC DNA]</scope>
</reference>
<evidence type="ECO:0000313" key="4">
    <source>
        <dbReference type="EMBL" id="KKP67902.1"/>
    </source>
</evidence>
<keyword evidence="1" id="KW-0472">Membrane</keyword>
<evidence type="ECO:0000259" key="2">
    <source>
        <dbReference type="Pfam" id="PF05228"/>
    </source>
</evidence>
<dbReference type="SUPFAM" id="SSF55785">
    <property type="entry name" value="PYP-like sensor domain (PAS domain)"/>
    <property type="match status" value="1"/>
</dbReference>
<dbReference type="InterPro" id="IPR013656">
    <property type="entry name" value="PAS_4"/>
</dbReference>
<evidence type="ECO:0000259" key="3">
    <source>
        <dbReference type="Pfam" id="PF08448"/>
    </source>
</evidence>
<protein>
    <submittedName>
        <fullName evidence="4">Uncharacterized protein</fullName>
    </submittedName>
</protein>
<dbReference type="Pfam" id="PF08448">
    <property type="entry name" value="PAS_4"/>
    <property type="match status" value="1"/>
</dbReference>
<dbReference type="AlphaFoldDB" id="A0A0G0EKN7"/>
<dbReference type="EMBL" id="LBPX01000007">
    <property type="protein sequence ID" value="KKP67902.1"/>
    <property type="molecule type" value="Genomic_DNA"/>
</dbReference>
<feature type="domain" description="CHASE4" evidence="2">
    <location>
        <begin position="52"/>
        <end position="194"/>
    </location>
</feature>
<comment type="caution">
    <text evidence="4">The sequence shown here is derived from an EMBL/GenBank/DDBJ whole genome shotgun (WGS) entry which is preliminary data.</text>
</comment>
<keyword evidence="1" id="KW-1133">Transmembrane helix</keyword>